<keyword evidence="2" id="KW-1185">Reference proteome</keyword>
<proteinExistence type="predicted"/>
<evidence type="ECO:0000313" key="1">
    <source>
        <dbReference type="EMBL" id="MEQ2246357.1"/>
    </source>
</evidence>
<protein>
    <submittedName>
        <fullName evidence="1">Uncharacterized protein</fullName>
    </submittedName>
</protein>
<sequence length="125" mass="14524">MFHSGDAVFRVKYRVNFGPHVGFIMYGQMLHLRCGSSQPHQSIRTLQELLQSCVSSDWQTCTVTSKNKKKWAKGIKEKNRTRPMLSLIDWCCSCSVKQSYRLHDCLLCCASVQESLQFLFWRTAR</sequence>
<evidence type="ECO:0000313" key="2">
    <source>
        <dbReference type="Proteomes" id="UP001482620"/>
    </source>
</evidence>
<accession>A0ABV0UP73</accession>
<reference evidence="1 2" key="1">
    <citation type="submission" date="2021-06" db="EMBL/GenBank/DDBJ databases">
        <authorList>
            <person name="Palmer J.M."/>
        </authorList>
    </citation>
    <scope>NUCLEOTIDE SEQUENCE [LARGE SCALE GENOMIC DNA]</scope>
    <source>
        <strain evidence="2">if_2019</strain>
        <tissue evidence="1">Muscle</tissue>
    </source>
</reference>
<organism evidence="1 2">
    <name type="scientific">Ilyodon furcidens</name>
    <name type="common">goldbreast splitfin</name>
    <dbReference type="NCBI Taxonomy" id="33524"/>
    <lineage>
        <taxon>Eukaryota</taxon>
        <taxon>Metazoa</taxon>
        <taxon>Chordata</taxon>
        <taxon>Craniata</taxon>
        <taxon>Vertebrata</taxon>
        <taxon>Euteleostomi</taxon>
        <taxon>Actinopterygii</taxon>
        <taxon>Neopterygii</taxon>
        <taxon>Teleostei</taxon>
        <taxon>Neoteleostei</taxon>
        <taxon>Acanthomorphata</taxon>
        <taxon>Ovalentaria</taxon>
        <taxon>Atherinomorphae</taxon>
        <taxon>Cyprinodontiformes</taxon>
        <taxon>Goodeidae</taxon>
        <taxon>Ilyodon</taxon>
    </lineage>
</organism>
<dbReference type="EMBL" id="JAHRIQ010077947">
    <property type="protein sequence ID" value="MEQ2246357.1"/>
    <property type="molecule type" value="Genomic_DNA"/>
</dbReference>
<name>A0ABV0UP73_9TELE</name>
<dbReference type="Proteomes" id="UP001482620">
    <property type="component" value="Unassembled WGS sequence"/>
</dbReference>
<comment type="caution">
    <text evidence="1">The sequence shown here is derived from an EMBL/GenBank/DDBJ whole genome shotgun (WGS) entry which is preliminary data.</text>
</comment>
<gene>
    <name evidence="1" type="ORF">ILYODFUR_037596</name>
</gene>